<dbReference type="PANTHER" id="PTHR32432:SF3">
    <property type="entry name" value="ETHANOLAMINE UTILIZATION PROTEIN EUTJ"/>
    <property type="match status" value="1"/>
</dbReference>
<dbReference type="Gene3D" id="3.30.1490.300">
    <property type="match status" value="1"/>
</dbReference>
<dbReference type="PANTHER" id="PTHR32432">
    <property type="entry name" value="CELL DIVISION PROTEIN FTSA-RELATED"/>
    <property type="match status" value="1"/>
</dbReference>
<accession>A0A5M6D0H8</accession>
<dbReference type="InterPro" id="IPR005883">
    <property type="entry name" value="PilM"/>
</dbReference>
<dbReference type="InterPro" id="IPR043129">
    <property type="entry name" value="ATPase_NBD"/>
</dbReference>
<evidence type="ECO:0000313" key="2">
    <source>
        <dbReference type="EMBL" id="KAA5540981.1"/>
    </source>
</evidence>
<dbReference type="Pfam" id="PF11104">
    <property type="entry name" value="PilM_2"/>
    <property type="match status" value="1"/>
</dbReference>
<feature type="domain" description="DZANK-type" evidence="1">
    <location>
        <begin position="21"/>
        <end position="64"/>
    </location>
</feature>
<dbReference type="Pfam" id="PF12773">
    <property type="entry name" value="DZR"/>
    <property type="match status" value="1"/>
</dbReference>
<organism evidence="2 3">
    <name type="scientific">Roseiconus nitratireducens</name>
    <dbReference type="NCBI Taxonomy" id="2605748"/>
    <lineage>
        <taxon>Bacteria</taxon>
        <taxon>Pseudomonadati</taxon>
        <taxon>Planctomycetota</taxon>
        <taxon>Planctomycetia</taxon>
        <taxon>Pirellulales</taxon>
        <taxon>Pirellulaceae</taxon>
        <taxon>Roseiconus</taxon>
    </lineage>
</organism>
<dbReference type="Proteomes" id="UP000324479">
    <property type="component" value="Unassembled WGS sequence"/>
</dbReference>
<dbReference type="EMBL" id="VWOX01000011">
    <property type="protein sequence ID" value="KAA5540981.1"/>
    <property type="molecule type" value="Genomic_DNA"/>
</dbReference>
<sequence length="722" mass="79313">MTNPSQVDALPTSPSAAAISCGACGQSNPPAGQFCAKCGHTLYEPCGGCTKPVLLSQAFCGNCGRDLAVELKKTRQRFEANLADAIAAAKERDFDRAESLLALVIGQKDYRYSDLISNAKLAREKIKSIASQEVSNAGTTIEQAEQAHREGNPGRVIELLSPLPRKLLTERACEILEQSQTLVEQVVSGEKQLQSAIEKRDWESAGGLLDHLVELQPDNATYNRLAAKVGQKLLSKTAKLRDGHRYSAARRMLDAVPTGARGEDFEQLRKTVDRLAWLSTQFSGEPFVTPTLGRIAKKWSEEAPADSEAASTMQRIGKLIKQPRASTRDIYVPWQAARRSWLGGPLGFLAFPSCVDRKDDAAFRSAPGQLNVAIGLALQGLGRGRIGDDFKPKKGLLTRLGRKKSTVAWGVDIGSQGLRAVRLQTGADGKPFVADSHLEVFERPITRVVDEATADQTIRSAVEAFLEEKDVEDAPVWVSFPARELVSRFVQLPPVVDKQAKLLFQKEVESRIPLPLDEVADVRWIAEMPDEDTTILGRPAFVSAAKKTFVSRYLDNLEQAGLKVDGLQATPIALLNFSTVEFEDEFRPDVDQEQDREAPNELPAVAVIDCGAETTTTLIVSAESCWFWSFESGGDDFTRLLSRATKKTHGEADQLKRNPALLSDPASDYAPVVKRMEELRGRLSKIVADFKRENDSLRIDHTWCCGGGARTHGWMKHVIANQ</sequence>
<dbReference type="InterPro" id="IPR050696">
    <property type="entry name" value="FtsA/MreB"/>
</dbReference>
<evidence type="ECO:0000313" key="3">
    <source>
        <dbReference type="Proteomes" id="UP000324479"/>
    </source>
</evidence>
<reference evidence="2 3" key="1">
    <citation type="submission" date="2019-08" db="EMBL/GenBank/DDBJ databases">
        <authorList>
            <person name="Dhanesh K."/>
            <person name="Kumar G."/>
            <person name="Sasikala C."/>
            <person name="Venkata Ramana C."/>
        </authorList>
    </citation>
    <scope>NUCLEOTIDE SEQUENCE [LARGE SCALE GENOMIC DNA]</scope>
    <source>
        <strain evidence="2 3">JC645</strain>
    </source>
</reference>
<evidence type="ECO:0000259" key="1">
    <source>
        <dbReference type="Pfam" id="PF12773"/>
    </source>
</evidence>
<dbReference type="RefSeq" id="WP_150078026.1">
    <property type="nucleotide sequence ID" value="NZ_VWOX01000011.1"/>
</dbReference>
<keyword evidence="3" id="KW-1185">Reference proteome</keyword>
<comment type="caution">
    <text evidence="2">The sequence shown here is derived from an EMBL/GenBank/DDBJ whole genome shotgun (WGS) entry which is preliminary data.</text>
</comment>
<gene>
    <name evidence="2" type="ORF">FYK55_18945</name>
</gene>
<dbReference type="Gene3D" id="3.30.420.40">
    <property type="match status" value="2"/>
</dbReference>
<proteinExistence type="predicted"/>
<name>A0A5M6D0H8_9BACT</name>
<dbReference type="AlphaFoldDB" id="A0A5M6D0H8"/>
<protein>
    <recommendedName>
        <fullName evidence="1">DZANK-type domain-containing protein</fullName>
    </recommendedName>
</protein>
<dbReference type="InterPro" id="IPR025874">
    <property type="entry name" value="DZR"/>
</dbReference>
<dbReference type="SUPFAM" id="SSF53067">
    <property type="entry name" value="Actin-like ATPase domain"/>
    <property type="match status" value="2"/>
</dbReference>